<feature type="domain" description="Transposase IS66 zinc-finger binding" evidence="3">
    <location>
        <begin position="63"/>
        <end position="107"/>
    </location>
</feature>
<evidence type="ECO:0000313" key="5">
    <source>
        <dbReference type="Proteomes" id="UP000662373"/>
    </source>
</evidence>
<evidence type="ECO:0000259" key="2">
    <source>
        <dbReference type="Pfam" id="PF03050"/>
    </source>
</evidence>
<reference evidence="4 5" key="1">
    <citation type="submission" date="2020-09" db="EMBL/GenBank/DDBJ databases">
        <title>Draft genome of Gelidibacter salicanalis PAMC21136.</title>
        <authorList>
            <person name="Park H."/>
        </authorList>
    </citation>
    <scope>NUCLEOTIDE SEQUENCE [LARGE SCALE GENOMIC DNA]</scope>
    <source>
        <strain evidence="4 5">PAMC21136</strain>
    </source>
</reference>
<dbReference type="Proteomes" id="UP000662373">
    <property type="component" value="Unassembled WGS sequence"/>
</dbReference>
<gene>
    <name evidence="4" type="ORF">JEM65_20510</name>
</gene>
<proteinExistence type="predicted"/>
<dbReference type="EMBL" id="JAEHJZ010000067">
    <property type="protein sequence ID" value="MBJ7883022.1"/>
    <property type="molecule type" value="Genomic_DNA"/>
</dbReference>
<dbReference type="InterPro" id="IPR004291">
    <property type="entry name" value="Transposase_IS66_central"/>
</dbReference>
<dbReference type="PANTHER" id="PTHR33678:SF1">
    <property type="entry name" value="BLL1576 PROTEIN"/>
    <property type="match status" value="1"/>
</dbReference>
<feature type="region of interest" description="Disordered" evidence="1">
    <location>
        <begin position="1"/>
        <end position="49"/>
    </location>
</feature>
<accession>A0A934NKY5</accession>
<dbReference type="AlphaFoldDB" id="A0A934NKY5"/>
<dbReference type="InterPro" id="IPR052344">
    <property type="entry name" value="Transposase-related"/>
</dbReference>
<evidence type="ECO:0000313" key="4">
    <source>
        <dbReference type="EMBL" id="MBJ7883022.1"/>
    </source>
</evidence>
<keyword evidence="5" id="KW-1185">Reference proteome</keyword>
<evidence type="ECO:0000256" key="1">
    <source>
        <dbReference type="SAM" id="MobiDB-lite"/>
    </source>
</evidence>
<organism evidence="4 5">
    <name type="scientific">Gelidibacter salicanalis</name>
    <dbReference type="NCBI Taxonomy" id="291193"/>
    <lineage>
        <taxon>Bacteria</taxon>
        <taxon>Pseudomonadati</taxon>
        <taxon>Bacteroidota</taxon>
        <taxon>Flavobacteriia</taxon>
        <taxon>Flavobacteriales</taxon>
        <taxon>Flavobacteriaceae</taxon>
        <taxon>Gelidibacter</taxon>
    </lineage>
</organism>
<dbReference type="Pfam" id="PF03050">
    <property type="entry name" value="DDE_Tnp_IS66"/>
    <property type="match status" value="1"/>
</dbReference>
<sequence length="424" mass="49149">MARYENPRNSGNSSVPPSQDPFRKTKSLREKSNKPQGGQKGHKGSKLKMVATPDTVVVHDVENCSCCGNSLKEAPEHYDTRQVFDIPAIKIHVTEHRRLHRRCASCGRPNRGKFPEQLVQEAQYGTHLKSLCVYLQNYQMLPFARCSELISDLTGHRISTGSLSNFQKQCFGHLRDYEQNIRQQLLQSPILHADETGIRLNAKNSWIHVVSNETISLFFHHLNRGKQAMNAMGLLELYKGTLVHDRFSSYFSYECDHSLCNAHILRDLVYVEEAFDAPWAKQIRKLLCRAKQDKEKNPNLKASYYSRIFKRYTGLVRPIIKKYNRVLKKTDEQKLAFALEKHKYLFLKFIKQIDVPFDNNQAERDLRMIKVKQKVSGCFRSQSHAQYFARIRGYISTLKKNNKSVLENIQNVFLNKPFLPVMAE</sequence>
<name>A0A934NKY5_9FLAO</name>
<dbReference type="PANTHER" id="PTHR33678">
    <property type="entry name" value="BLL1576 PROTEIN"/>
    <property type="match status" value="1"/>
</dbReference>
<dbReference type="NCBIfam" id="NF033517">
    <property type="entry name" value="transpos_IS66"/>
    <property type="match status" value="1"/>
</dbReference>
<feature type="compositionally biased region" description="Polar residues" evidence="1">
    <location>
        <begin position="7"/>
        <end position="17"/>
    </location>
</feature>
<feature type="compositionally biased region" description="Basic and acidic residues" evidence="1">
    <location>
        <begin position="21"/>
        <end position="33"/>
    </location>
</feature>
<evidence type="ECO:0000259" key="3">
    <source>
        <dbReference type="Pfam" id="PF13005"/>
    </source>
</evidence>
<protein>
    <submittedName>
        <fullName evidence="4">IS66 family transposase</fullName>
    </submittedName>
</protein>
<dbReference type="InterPro" id="IPR024474">
    <property type="entry name" value="Znf_dom_IS66"/>
</dbReference>
<comment type="caution">
    <text evidence="4">The sequence shown here is derived from an EMBL/GenBank/DDBJ whole genome shotgun (WGS) entry which is preliminary data.</text>
</comment>
<feature type="domain" description="Transposase IS66 central" evidence="2">
    <location>
        <begin position="123"/>
        <end position="386"/>
    </location>
</feature>
<dbReference type="Pfam" id="PF13005">
    <property type="entry name" value="zf-IS66"/>
    <property type="match status" value="1"/>
</dbReference>